<evidence type="ECO:0000313" key="1">
    <source>
        <dbReference type="EMBL" id="SDJ69596.1"/>
    </source>
</evidence>
<proteinExistence type="predicted"/>
<evidence type="ECO:0000313" key="2">
    <source>
        <dbReference type="Proteomes" id="UP000199580"/>
    </source>
</evidence>
<dbReference type="STRING" id="1128970.SAMN04487935_1523"/>
<dbReference type="EMBL" id="FNEZ01000002">
    <property type="protein sequence ID" value="SDJ69596.1"/>
    <property type="molecule type" value="Genomic_DNA"/>
</dbReference>
<sequence>MLLVLSMNLQAFAQINFEPGYFISNNGVKTNCLIRNVDWKNNPTSIDYKADAASEIKKKDIGAIKEFGIENASKYVRFSVKIDRSPSDINRLTSNRNPDFENAILFLKVLAEGRANLYKYEDGNLVRYFFSRENQGNPEQLVYKQYISSPGNLGANNYFRQQLTVLKSEAVNQKTLEKLEYKQKDLTSIFLKYNGGNSENTAVGPAKQSTASLNLKVIAGAGFASLKVVDSYQTRDFGQDPLYNAGLEVEYIFPFNKNKWAMFAAPVYQSYKTNNAKIGTVSANNASLNTIEIPVGARHYMFLGKTPKIFLEAGYNASINLGSNYIQKSGFYAQSEGRLDTSTCGNFFIGTGFDYKRYSIGFRYNFKRNPLKHYQYQGADLSTYGITLGFKVL</sequence>
<organism evidence="1 2">
    <name type="scientific">Flavobacterium noncentrifugens</name>
    <dbReference type="NCBI Taxonomy" id="1128970"/>
    <lineage>
        <taxon>Bacteria</taxon>
        <taxon>Pseudomonadati</taxon>
        <taxon>Bacteroidota</taxon>
        <taxon>Flavobacteriia</taxon>
        <taxon>Flavobacteriales</taxon>
        <taxon>Flavobacteriaceae</taxon>
        <taxon>Flavobacterium</taxon>
    </lineage>
</organism>
<gene>
    <name evidence="1" type="ORF">SAMN04487935_1523</name>
</gene>
<reference evidence="1 2" key="1">
    <citation type="submission" date="2016-10" db="EMBL/GenBank/DDBJ databases">
        <authorList>
            <person name="de Groot N.N."/>
        </authorList>
    </citation>
    <scope>NUCLEOTIDE SEQUENCE [LARGE SCALE GENOMIC DNA]</scope>
    <source>
        <strain evidence="1 2">CGMCC 1.10076</strain>
    </source>
</reference>
<protein>
    <recommendedName>
        <fullName evidence="3">Outer membrane protein beta-barrel domain-containing protein</fullName>
    </recommendedName>
</protein>
<keyword evidence="2" id="KW-1185">Reference proteome</keyword>
<dbReference type="Proteomes" id="UP000199580">
    <property type="component" value="Unassembled WGS sequence"/>
</dbReference>
<accession>A0A1G8VUD0</accession>
<evidence type="ECO:0008006" key="3">
    <source>
        <dbReference type="Google" id="ProtNLM"/>
    </source>
</evidence>
<dbReference type="AlphaFoldDB" id="A0A1G8VUD0"/>
<name>A0A1G8VUD0_9FLAO</name>